<dbReference type="Proteomes" id="UP001595075">
    <property type="component" value="Unassembled WGS sequence"/>
</dbReference>
<dbReference type="EMBL" id="JAZHXI010000007">
    <property type="protein sequence ID" value="KAL2069631.1"/>
    <property type="molecule type" value="Genomic_DNA"/>
</dbReference>
<keyword evidence="2" id="KW-1185">Reference proteome</keyword>
<reference evidence="1 2" key="1">
    <citation type="journal article" date="2024" name="Commun. Biol.">
        <title>Comparative genomic analysis of thermophilic fungi reveals convergent evolutionary adaptations and gene losses.</title>
        <authorList>
            <person name="Steindorff A.S."/>
            <person name="Aguilar-Pontes M.V."/>
            <person name="Robinson A.J."/>
            <person name="Andreopoulos B."/>
            <person name="LaButti K."/>
            <person name="Kuo A."/>
            <person name="Mondo S."/>
            <person name="Riley R."/>
            <person name="Otillar R."/>
            <person name="Haridas S."/>
            <person name="Lipzen A."/>
            <person name="Grimwood J."/>
            <person name="Schmutz J."/>
            <person name="Clum A."/>
            <person name="Reid I.D."/>
            <person name="Moisan M.C."/>
            <person name="Butler G."/>
            <person name="Nguyen T.T.M."/>
            <person name="Dewar K."/>
            <person name="Conant G."/>
            <person name="Drula E."/>
            <person name="Henrissat B."/>
            <person name="Hansel C."/>
            <person name="Singer S."/>
            <person name="Hutchinson M.I."/>
            <person name="de Vries R.P."/>
            <person name="Natvig D.O."/>
            <person name="Powell A.J."/>
            <person name="Tsang A."/>
            <person name="Grigoriev I.V."/>
        </authorList>
    </citation>
    <scope>NUCLEOTIDE SEQUENCE [LARGE SCALE GENOMIC DNA]</scope>
    <source>
        <strain evidence="1 2">CBS 494.80</strain>
    </source>
</reference>
<accession>A0ABR4CK81</accession>
<protein>
    <submittedName>
        <fullName evidence="1">Uncharacterized protein</fullName>
    </submittedName>
</protein>
<sequence>MGYLFEYRTFISFLRHDARSTFLLELYKRAQDLISRHLIGDSGRKPEGSHEISQEQRQLCAQIIAWTYLLPVWDTSHYQRHNTTLRKHIVHVSTDQMIVGRISILHFWAGVTDWLGWKCICGWVEKDVCLYARLLACLLQWDWELAWEGVLKRED</sequence>
<evidence type="ECO:0000313" key="2">
    <source>
        <dbReference type="Proteomes" id="UP001595075"/>
    </source>
</evidence>
<name>A0ABR4CK81_9HELO</name>
<comment type="caution">
    <text evidence="1">The sequence shown here is derived from an EMBL/GenBank/DDBJ whole genome shotgun (WGS) entry which is preliminary data.</text>
</comment>
<proteinExistence type="predicted"/>
<organism evidence="1 2">
    <name type="scientific">Oculimacula yallundae</name>
    <dbReference type="NCBI Taxonomy" id="86028"/>
    <lineage>
        <taxon>Eukaryota</taxon>
        <taxon>Fungi</taxon>
        <taxon>Dikarya</taxon>
        <taxon>Ascomycota</taxon>
        <taxon>Pezizomycotina</taxon>
        <taxon>Leotiomycetes</taxon>
        <taxon>Helotiales</taxon>
        <taxon>Ploettnerulaceae</taxon>
        <taxon>Oculimacula</taxon>
    </lineage>
</organism>
<evidence type="ECO:0000313" key="1">
    <source>
        <dbReference type="EMBL" id="KAL2069631.1"/>
    </source>
</evidence>
<gene>
    <name evidence="1" type="ORF">VTL71DRAFT_14310</name>
</gene>